<reference evidence="3" key="1">
    <citation type="journal article" date="2015" name="Proc. Natl. Acad. Sci. U.S.A.">
        <title>Genome sequencing of adzuki bean (Vigna angularis) provides insight into high starch and low fat accumulation and domestication.</title>
        <authorList>
            <person name="Yang K."/>
            <person name="Tian Z."/>
            <person name="Chen C."/>
            <person name="Luo L."/>
            <person name="Zhao B."/>
            <person name="Wang Z."/>
            <person name="Yu L."/>
            <person name="Li Y."/>
            <person name="Sun Y."/>
            <person name="Li W."/>
            <person name="Chen Y."/>
            <person name="Li Y."/>
            <person name="Zhang Y."/>
            <person name="Ai D."/>
            <person name="Zhao J."/>
            <person name="Shang C."/>
            <person name="Ma Y."/>
            <person name="Wu B."/>
            <person name="Wang M."/>
            <person name="Gao L."/>
            <person name="Sun D."/>
            <person name="Zhang P."/>
            <person name="Guo F."/>
            <person name="Wang W."/>
            <person name="Li Y."/>
            <person name="Wang J."/>
            <person name="Varshney R.K."/>
            <person name="Wang J."/>
            <person name="Ling H.Q."/>
            <person name="Wan P."/>
        </authorList>
    </citation>
    <scope>NUCLEOTIDE SEQUENCE</scope>
    <source>
        <strain evidence="3">cv. Jingnong 6</strain>
    </source>
</reference>
<sequence length="89" mass="9927">MKMTMNSKNAEMNSAKKRSAEQQRPVTTSDRSVLKAHTVRSETLGRLTHLCVVQSSQDRSVIQGLNRSVQTFVPSVQGARSRRSVKTLI</sequence>
<protein>
    <submittedName>
        <fullName evidence="2">Uncharacterized protein</fullName>
    </submittedName>
</protein>
<proteinExistence type="predicted"/>
<feature type="compositionally biased region" description="Polar residues" evidence="1">
    <location>
        <begin position="1"/>
        <end position="12"/>
    </location>
</feature>
<accession>A0A0L9UDN0</accession>
<feature type="region of interest" description="Disordered" evidence="1">
    <location>
        <begin position="1"/>
        <end position="34"/>
    </location>
</feature>
<dbReference type="EMBL" id="CM003374">
    <property type="protein sequence ID" value="KOM40657.1"/>
    <property type="molecule type" value="Genomic_DNA"/>
</dbReference>
<dbReference type="Proteomes" id="UP000053144">
    <property type="component" value="Chromosome 4"/>
</dbReference>
<dbReference type="AlphaFoldDB" id="A0A0L9UDN0"/>
<evidence type="ECO:0000313" key="3">
    <source>
        <dbReference type="Proteomes" id="UP000053144"/>
    </source>
</evidence>
<feature type="compositionally biased region" description="Polar residues" evidence="1">
    <location>
        <begin position="22"/>
        <end position="31"/>
    </location>
</feature>
<dbReference type="Gramene" id="KOM40657">
    <property type="protein sequence ID" value="KOM40657"/>
    <property type="gene ID" value="LR48_Vigan04g085500"/>
</dbReference>
<gene>
    <name evidence="2" type="ORF">LR48_Vigan04g085500</name>
</gene>
<evidence type="ECO:0000256" key="1">
    <source>
        <dbReference type="SAM" id="MobiDB-lite"/>
    </source>
</evidence>
<organism evidence="2 3">
    <name type="scientific">Phaseolus angularis</name>
    <name type="common">Azuki bean</name>
    <name type="synonym">Vigna angularis</name>
    <dbReference type="NCBI Taxonomy" id="3914"/>
    <lineage>
        <taxon>Eukaryota</taxon>
        <taxon>Viridiplantae</taxon>
        <taxon>Streptophyta</taxon>
        <taxon>Embryophyta</taxon>
        <taxon>Tracheophyta</taxon>
        <taxon>Spermatophyta</taxon>
        <taxon>Magnoliopsida</taxon>
        <taxon>eudicotyledons</taxon>
        <taxon>Gunneridae</taxon>
        <taxon>Pentapetalae</taxon>
        <taxon>rosids</taxon>
        <taxon>fabids</taxon>
        <taxon>Fabales</taxon>
        <taxon>Fabaceae</taxon>
        <taxon>Papilionoideae</taxon>
        <taxon>50 kb inversion clade</taxon>
        <taxon>NPAAA clade</taxon>
        <taxon>indigoferoid/millettioid clade</taxon>
        <taxon>Phaseoleae</taxon>
        <taxon>Vigna</taxon>
    </lineage>
</organism>
<evidence type="ECO:0000313" key="2">
    <source>
        <dbReference type="EMBL" id="KOM40657.1"/>
    </source>
</evidence>
<name>A0A0L9UDN0_PHAAN</name>